<accession>A0A840QU57</accession>
<dbReference type="NCBIfam" id="TIGR00350">
    <property type="entry name" value="lytR_cpsA_psr"/>
    <property type="match status" value="1"/>
</dbReference>
<dbReference type="Pfam" id="PF03816">
    <property type="entry name" value="LytR_cpsA_psr"/>
    <property type="match status" value="1"/>
</dbReference>
<dbReference type="Proteomes" id="UP000551878">
    <property type="component" value="Unassembled WGS sequence"/>
</dbReference>
<proteinExistence type="inferred from homology"/>
<keyword evidence="4" id="KW-0812">Transmembrane</keyword>
<dbReference type="InterPro" id="IPR050922">
    <property type="entry name" value="LytR/CpsA/Psr_CW_biosynth"/>
</dbReference>
<dbReference type="EMBL" id="JACHHB010000017">
    <property type="protein sequence ID" value="MBB5174829.1"/>
    <property type="molecule type" value="Genomic_DNA"/>
</dbReference>
<evidence type="ECO:0000256" key="10">
    <source>
        <dbReference type="ARBA" id="ARBA00037178"/>
    </source>
</evidence>
<dbReference type="GO" id="GO:0005886">
    <property type="term" value="C:plasma membrane"/>
    <property type="evidence" value="ECO:0007669"/>
    <property type="project" value="UniProtKB-SubCell"/>
</dbReference>
<comment type="caution">
    <text evidence="13">The sequence shown here is derived from an EMBL/GenBank/DDBJ whole genome shotgun (WGS) entry which is preliminary data.</text>
</comment>
<evidence type="ECO:0000313" key="14">
    <source>
        <dbReference type="Proteomes" id="UP000551878"/>
    </source>
</evidence>
<evidence type="ECO:0000256" key="2">
    <source>
        <dbReference type="ARBA" id="ARBA00006068"/>
    </source>
</evidence>
<comment type="subcellular location">
    <subcellularLocation>
        <location evidence="1">Cell membrane</location>
        <topology evidence="1">Single-pass type II membrane protein</topology>
    </subcellularLocation>
</comment>
<evidence type="ECO:0000256" key="3">
    <source>
        <dbReference type="ARBA" id="ARBA00022475"/>
    </source>
</evidence>
<evidence type="ECO:0000256" key="6">
    <source>
        <dbReference type="ARBA" id="ARBA00022989"/>
    </source>
</evidence>
<name>A0A840QU57_9BACI</name>
<evidence type="ECO:0000256" key="5">
    <source>
        <dbReference type="ARBA" id="ARBA00022968"/>
    </source>
</evidence>
<gene>
    <name evidence="13" type="ORF">HNQ41_003052</name>
</gene>
<keyword evidence="9" id="KW-0804">Transcription</keyword>
<keyword evidence="5" id="KW-0735">Signal-anchor</keyword>
<evidence type="ECO:0000256" key="1">
    <source>
        <dbReference type="ARBA" id="ARBA00004401"/>
    </source>
</evidence>
<dbReference type="GO" id="GO:0071555">
    <property type="term" value="P:cell wall organization"/>
    <property type="evidence" value="ECO:0007669"/>
    <property type="project" value="UniProtKB-KW"/>
</dbReference>
<feature type="domain" description="Cell envelope-related transcriptional attenuator" evidence="12">
    <location>
        <begin position="91"/>
        <end position="237"/>
    </location>
</feature>
<sequence>MTKSDNEHARQPKLKSKIVLLTFLLVMLAALSVAAYSKNQFDMARQESLEQRGDSDTENNEVIFEETEEDEDLDYLHVLLVGLDEESGRNRTDTIMVGQYRPEDGEAKLVSIMRDSYVNIPGYGHNKINAAYALGDLELLRQTIEENFQIKINHYAQVDFDGFERVVDIMAPEGLNVTVDNHMYYDGGEFLINFEPGEHVMDGEDTLQYVRFRSDADNDFGRVERQQEILSKLKDEVVSLSGVGRVPELLGGIEPFIQTNLGTDTLRTYGYDFVRNPVDEIETLRIPVENSYQDGHYNHAGAVLELDFEQNINELHEFLEIDDLSEDISVEDEEESLTIAPQ</sequence>
<evidence type="ECO:0000256" key="9">
    <source>
        <dbReference type="ARBA" id="ARBA00023163"/>
    </source>
</evidence>
<dbReference type="AlphaFoldDB" id="A0A840QU57"/>
<keyword evidence="14" id="KW-1185">Reference proteome</keyword>
<dbReference type="Gene3D" id="3.40.630.190">
    <property type="entry name" value="LCP protein"/>
    <property type="match status" value="1"/>
</dbReference>
<keyword evidence="7" id="KW-0805">Transcription regulation</keyword>
<comment type="similarity">
    <text evidence="2">Belongs to the LytR/CpsA/Psr (LCP) family.</text>
</comment>
<dbReference type="RefSeq" id="WP_184665234.1">
    <property type="nucleotide sequence ID" value="NZ_JACHHB010000017.1"/>
</dbReference>
<keyword evidence="8" id="KW-0472">Membrane</keyword>
<evidence type="ECO:0000259" key="12">
    <source>
        <dbReference type="Pfam" id="PF03816"/>
    </source>
</evidence>
<evidence type="ECO:0000256" key="11">
    <source>
        <dbReference type="ARBA" id="ARBA00040752"/>
    </source>
</evidence>
<dbReference type="PANTHER" id="PTHR33392:SF8">
    <property type="entry name" value="REGULATORY PROTEIN MSRR"/>
    <property type="match status" value="1"/>
</dbReference>
<keyword evidence="3" id="KW-1003">Cell membrane</keyword>
<dbReference type="PANTHER" id="PTHR33392">
    <property type="entry name" value="POLYISOPRENYL-TEICHOIC ACID--PEPTIDOGLYCAN TEICHOIC ACID TRANSFERASE TAGU"/>
    <property type="match status" value="1"/>
</dbReference>
<dbReference type="InterPro" id="IPR004474">
    <property type="entry name" value="LytR_CpsA_psr"/>
</dbReference>
<protein>
    <recommendedName>
        <fullName evidence="11">Regulatory protein MsrR</fullName>
    </recommendedName>
</protein>
<reference evidence="13 14" key="1">
    <citation type="submission" date="2020-08" db="EMBL/GenBank/DDBJ databases">
        <title>Genomic Encyclopedia of Type Strains, Phase IV (KMG-IV): sequencing the most valuable type-strain genomes for metagenomic binning, comparative biology and taxonomic classification.</title>
        <authorList>
            <person name="Goeker M."/>
        </authorList>
    </citation>
    <scope>NUCLEOTIDE SEQUENCE [LARGE SCALE GENOMIC DNA]</scope>
    <source>
        <strain evidence="13 14">DSM 24696</strain>
    </source>
</reference>
<keyword evidence="6" id="KW-1133">Transmembrane helix</keyword>
<evidence type="ECO:0000313" key="13">
    <source>
        <dbReference type="EMBL" id="MBB5174829.1"/>
    </source>
</evidence>
<organism evidence="13 14">
    <name type="scientific">Texcoconibacillus texcoconensis</name>
    <dbReference type="NCBI Taxonomy" id="1095777"/>
    <lineage>
        <taxon>Bacteria</taxon>
        <taxon>Bacillati</taxon>
        <taxon>Bacillota</taxon>
        <taxon>Bacilli</taxon>
        <taxon>Bacillales</taxon>
        <taxon>Bacillaceae</taxon>
        <taxon>Texcoconibacillus</taxon>
    </lineage>
</organism>
<comment type="function">
    <text evidence="10">Involved in SarA attenuation. Affects resistance to oxacillin and teicoplanin, as well as the synthesis of virulence factors.</text>
</comment>
<evidence type="ECO:0000256" key="4">
    <source>
        <dbReference type="ARBA" id="ARBA00022692"/>
    </source>
</evidence>
<evidence type="ECO:0000256" key="7">
    <source>
        <dbReference type="ARBA" id="ARBA00023015"/>
    </source>
</evidence>
<evidence type="ECO:0000256" key="8">
    <source>
        <dbReference type="ARBA" id="ARBA00023136"/>
    </source>
</evidence>